<name>A0A9N9HHV6_9GLOM</name>
<reference evidence="1" key="1">
    <citation type="submission" date="2021-06" db="EMBL/GenBank/DDBJ databases">
        <authorList>
            <person name="Kallberg Y."/>
            <person name="Tangrot J."/>
            <person name="Rosling A."/>
        </authorList>
    </citation>
    <scope>NUCLEOTIDE SEQUENCE</scope>
    <source>
        <strain evidence="1">UK204</strain>
    </source>
</reference>
<protein>
    <submittedName>
        <fullName evidence="1">9143_t:CDS:1</fullName>
    </submittedName>
</protein>
<dbReference type="AlphaFoldDB" id="A0A9N9HHV6"/>
<organism evidence="1 2">
    <name type="scientific">Funneliformis caledonium</name>
    <dbReference type="NCBI Taxonomy" id="1117310"/>
    <lineage>
        <taxon>Eukaryota</taxon>
        <taxon>Fungi</taxon>
        <taxon>Fungi incertae sedis</taxon>
        <taxon>Mucoromycota</taxon>
        <taxon>Glomeromycotina</taxon>
        <taxon>Glomeromycetes</taxon>
        <taxon>Glomerales</taxon>
        <taxon>Glomeraceae</taxon>
        <taxon>Funneliformis</taxon>
    </lineage>
</organism>
<dbReference type="EMBL" id="CAJVPQ010006210">
    <property type="protein sequence ID" value="CAG8682043.1"/>
    <property type="molecule type" value="Genomic_DNA"/>
</dbReference>
<comment type="caution">
    <text evidence="1">The sequence shown here is derived from an EMBL/GenBank/DDBJ whole genome shotgun (WGS) entry which is preliminary data.</text>
</comment>
<sequence>KEEISPELSKRTNRILEHQFIQELSSDYQKYAILYESEFTLDDLFRTDSLVKRLITYEVLLKSKI</sequence>
<proteinExistence type="predicted"/>
<feature type="non-terminal residue" evidence="1">
    <location>
        <position position="1"/>
    </location>
</feature>
<evidence type="ECO:0000313" key="2">
    <source>
        <dbReference type="Proteomes" id="UP000789570"/>
    </source>
</evidence>
<dbReference type="Proteomes" id="UP000789570">
    <property type="component" value="Unassembled WGS sequence"/>
</dbReference>
<evidence type="ECO:0000313" key="1">
    <source>
        <dbReference type="EMBL" id="CAG8682043.1"/>
    </source>
</evidence>
<keyword evidence="2" id="KW-1185">Reference proteome</keyword>
<gene>
    <name evidence="1" type="ORF">FCALED_LOCUS12552</name>
</gene>
<accession>A0A9N9HHV6</accession>